<dbReference type="PANTHER" id="PTHR11002:SF76">
    <property type="entry name" value="CARBONIC ANHYDRASE"/>
    <property type="match status" value="1"/>
</dbReference>
<comment type="cofactor">
    <cofactor evidence="1">
        <name>Zn(2+)</name>
        <dbReference type="ChEBI" id="CHEBI:29105"/>
    </cofactor>
</comment>
<name>A0ABY5P793_9LACT</name>
<dbReference type="RefSeq" id="WP_313793967.1">
    <property type="nucleotide sequence ID" value="NZ_CP102453.1"/>
</dbReference>
<dbReference type="PANTHER" id="PTHR11002">
    <property type="entry name" value="CARBONIC ANHYDRASE"/>
    <property type="match status" value="1"/>
</dbReference>
<comment type="catalytic activity">
    <reaction evidence="7 8">
        <text>hydrogencarbonate + H(+) = CO2 + H2O</text>
        <dbReference type="Rhea" id="RHEA:10748"/>
        <dbReference type="ChEBI" id="CHEBI:15377"/>
        <dbReference type="ChEBI" id="CHEBI:15378"/>
        <dbReference type="ChEBI" id="CHEBI:16526"/>
        <dbReference type="ChEBI" id="CHEBI:17544"/>
        <dbReference type="EC" id="4.2.1.1"/>
    </reaction>
</comment>
<protein>
    <recommendedName>
        <fullName evidence="3 8">Carbonic anhydrase</fullName>
        <ecNumber evidence="3 8">4.2.1.1</ecNumber>
    </recommendedName>
    <alternativeName>
        <fullName evidence="8">Carbonate dehydratase</fullName>
    </alternativeName>
</protein>
<dbReference type="InterPro" id="IPR015892">
    <property type="entry name" value="Carbonic_anhydrase_CS"/>
</dbReference>
<proteinExistence type="inferred from homology"/>
<evidence type="ECO:0000256" key="2">
    <source>
        <dbReference type="ARBA" id="ARBA00006217"/>
    </source>
</evidence>
<reference evidence="9 10" key="1">
    <citation type="submission" date="2022-08" db="EMBL/GenBank/DDBJ databases">
        <title>Aerococcaceae sp. nov isolated from spoiled eye mask.</title>
        <authorList>
            <person name="Zhou G."/>
            <person name="Xie X.-B."/>
            <person name="Shi Q.-S."/>
            <person name="Wang Y.-S."/>
            <person name="Wen X."/>
            <person name="Peng H."/>
            <person name="Yang X.-J."/>
            <person name="Tao H.-B."/>
            <person name="Huang X.-M."/>
        </authorList>
    </citation>
    <scope>NUCLEOTIDE SEQUENCE [LARGE SCALE GENOMIC DNA]</scope>
    <source>
        <strain evidence="10">DM20194951</strain>
    </source>
</reference>
<evidence type="ECO:0000313" key="9">
    <source>
        <dbReference type="EMBL" id="UUX34465.1"/>
    </source>
</evidence>
<sequence length="206" mass="23254">MQDLYQALRLFKEDDYRTNHDLYESLSESQTPHSLFISCSDSRVSPERLLRAYPGEIFQIRNIANIVPHSSQSNDNTATTSAIEYALEVLAVENIIVCGHSNCGGCAAAINPSFDAGKLPFTGAWISQLHELSDYVNEIHAEASIEFKSRKLEKLNVIKQIDNLMSYVNIRKKVEEGVLKINGWHYNIGLGEISIYNELIQDFMVI</sequence>
<dbReference type="SMART" id="SM00947">
    <property type="entry name" value="Pro_CA"/>
    <property type="match status" value="1"/>
</dbReference>
<dbReference type="SUPFAM" id="SSF53056">
    <property type="entry name" value="beta-carbonic anhydrase, cab"/>
    <property type="match status" value="1"/>
</dbReference>
<organism evidence="9 10">
    <name type="scientific">Fundicoccus culcitae</name>
    <dbReference type="NCBI Taxonomy" id="2969821"/>
    <lineage>
        <taxon>Bacteria</taxon>
        <taxon>Bacillati</taxon>
        <taxon>Bacillota</taxon>
        <taxon>Bacilli</taxon>
        <taxon>Lactobacillales</taxon>
        <taxon>Aerococcaceae</taxon>
        <taxon>Fundicoccus</taxon>
    </lineage>
</organism>
<dbReference type="EC" id="4.2.1.1" evidence="3 8"/>
<evidence type="ECO:0000256" key="4">
    <source>
        <dbReference type="ARBA" id="ARBA00022723"/>
    </source>
</evidence>
<keyword evidence="10" id="KW-1185">Reference proteome</keyword>
<evidence type="ECO:0000256" key="5">
    <source>
        <dbReference type="ARBA" id="ARBA00022833"/>
    </source>
</evidence>
<keyword evidence="4" id="KW-0479">Metal-binding</keyword>
<dbReference type="PROSITE" id="PS00705">
    <property type="entry name" value="PROK_CO2_ANHYDRASE_2"/>
    <property type="match status" value="1"/>
</dbReference>
<dbReference type="Proteomes" id="UP001315967">
    <property type="component" value="Chromosome"/>
</dbReference>
<evidence type="ECO:0000256" key="3">
    <source>
        <dbReference type="ARBA" id="ARBA00012925"/>
    </source>
</evidence>
<evidence type="ECO:0000256" key="8">
    <source>
        <dbReference type="RuleBase" id="RU003956"/>
    </source>
</evidence>
<comment type="function">
    <text evidence="8">Reversible hydration of carbon dioxide.</text>
</comment>
<keyword evidence="5 8" id="KW-0862">Zinc</keyword>
<keyword evidence="6 8" id="KW-0456">Lyase</keyword>
<evidence type="ECO:0000313" key="10">
    <source>
        <dbReference type="Proteomes" id="UP001315967"/>
    </source>
</evidence>
<dbReference type="EMBL" id="CP102453">
    <property type="protein sequence ID" value="UUX34465.1"/>
    <property type="molecule type" value="Genomic_DNA"/>
</dbReference>
<evidence type="ECO:0000256" key="7">
    <source>
        <dbReference type="ARBA" id="ARBA00048348"/>
    </source>
</evidence>
<dbReference type="InterPro" id="IPR036874">
    <property type="entry name" value="Carbonic_anhydrase_sf"/>
</dbReference>
<dbReference type="PROSITE" id="PS00704">
    <property type="entry name" value="PROK_CO2_ANHYDRASE_1"/>
    <property type="match status" value="1"/>
</dbReference>
<gene>
    <name evidence="9" type="ORF">NRE15_02105</name>
</gene>
<evidence type="ECO:0000256" key="6">
    <source>
        <dbReference type="ARBA" id="ARBA00023239"/>
    </source>
</evidence>
<dbReference type="InterPro" id="IPR001765">
    <property type="entry name" value="Carbonic_anhydrase"/>
</dbReference>
<comment type="similarity">
    <text evidence="2 8">Belongs to the beta-class carbonic anhydrase family.</text>
</comment>
<evidence type="ECO:0000256" key="1">
    <source>
        <dbReference type="ARBA" id="ARBA00001947"/>
    </source>
</evidence>
<dbReference type="Gene3D" id="3.40.1050.10">
    <property type="entry name" value="Carbonic anhydrase"/>
    <property type="match status" value="1"/>
</dbReference>
<dbReference type="Pfam" id="PF00484">
    <property type="entry name" value="Pro_CA"/>
    <property type="match status" value="1"/>
</dbReference>
<accession>A0ABY5P793</accession>